<dbReference type="EMBL" id="JH432141">
    <property type="status" value="NOT_ANNOTATED_CDS"/>
    <property type="molecule type" value="Genomic_DNA"/>
</dbReference>
<keyword evidence="5" id="KW-0472">Membrane</keyword>
<evidence type="ECO:0000256" key="2">
    <source>
        <dbReference type="ARBA" id="ARBA00005961"/>
    </source>
</evidence>
<comment type="subcellular location">
    <subcellularLocation>
        <location evidence="1">Cell membrane</location>
    </subcellularLocation>
</comment>
<dbReference type="SMART" id="SM00907">
    <property type="entry name" value="GDNF"/>
    <property type="match status" value="3"/>
</dbReference>
<keyword evidence="7" id="KW-0325">Glycoprotein</keyword>
<organism evidence="9 10">
    <name type="scientific">Strigamia maritima</name>
    <name type="common">European centipede</name>
    <name type="synonym">Geophilus maritimus</name>
    <dbReference type="NCBI Taxonomy" id="126957"/>
    <lineage>
        <taxon>Eukaryota</taxon>
        <taxon>Metazoa</taxon>
        <taxon>Ecdysozoa</taxon>
        <taxon>Arthropoda</taxon>
        <taxon>Myriapoda</taxon>
        <taxon>Chilopoda</taxon>
        <taxon>Pleurostigmophora</taxon>
        <taxon>Geophilomorpha</taxon>
        <taxon>Linotaeniidae</taxon>
        <taxon>Strigamia</taxon>
    </lineage>
</organism>
<dbReference type="PhylomeDB" id="T1JNB5"/>
<dbReference type="STRING" id="126957.T1JNB5"/>
<dbReference type="InterPro" id="IPR059035">
    <property type="entry name" value="Fn1_3"/>
</dbReference>
<dbReference type="InterPro" id="IPR016017">
    <property type="entry name" value="GDNF/GAS1"/>
</dbReference>
<dbReference type="InterPro" id="IPR037193">
    <property type="entry name" value="GDNF_alpha"/>
</dbReference>
<dbReference type="Pfam" id="PF02351">
    <property type="entry name" value="GDNF"/>
    <property type="match status" value="3"/>
</dbReference>
<reference evidence="10" key="1">
    <citation type="submission" date="2011-05" db="EMBL/GenBank/DDBJ databases">
        <authorList>
            <person name="Richards S.R."/>
            <person name="Qu J."/>
            <person name="Jiang H."/>
            <person name="Jhangiani S.N."/>
            <person name="Agravi P."/>
            <person name="Goodspeed R."/>
            <person name="Gross S."/>
            <person name="Mandapat C."/>
            <person name="Jackson L."/>
            <person name="Mathew T."/>
            <person name="Pu L."/>
            <person name="Thornton R."/>
            <person name="Saada N."/>
            <person name="Wilczek-Boney K.B."/>
            <person name="Lee S."/>
            <person name="Kovar C."/>
            <person name="Wu Y."/>
            <person name="Scherer S.E."/>
            <person name="Worley K.C."/>
            <person name="Muzny D.M."/>
            <person name="Gibbs R."/>
        </authorList>
    </citation>
    <scope>NUCLEOTIDE SEQUENCE</scope>
    <source>
        <strain evidence="10">Brora</strain>
    </source>
</reference>
<dbReference type="GO" id="GO:0038023">
    <property type="term" value="F:signaling receptor activity"/>
    <property type="evidence" value="ECO:0007669"/>
    <property type="project" value="InterPro"/>
</dbReference>
<feature type="domain" description="GDNF/GAS1" evidence="8">
    <location>
        <begin position="277"/>
        <end position="358"/>
    </location>
</feature>
<dbReference type="eggNOG" id="ENOG502QVX5">
    <property type="taxonomic scope" value="Eukaryota"/>
</dbReference>
<name>T1JNB5_STRMM</name>
<dbReference type="GO" id="GO:0007169">
    <property type="term" value="P:cell surface receptor protein tyrosine kinase signaling pathway"/>
    <property type="evidence" value="ECO:0007669"/>
    <property type="project" value="UniProtKB-ARBA"/>
</dbReference>
<comment type="similarity">
    <text evidence="2">Belongs to the GDNFR family.</text>
</comment>
<keyword evidence="10" id="KW-1185">Reference proteome</keyword>
<dbReference type="GO" id="GO:0043235">
    <property type="term" value="C:receptor complex"/>
    <property type="evidence" value="ECO:0007669"/>
    <property type="project" value="TreeGrafter"/>
</dbReference>
<accession>T1JNB5</accession>
<evidence type="ECO:0000256" key="7">
    <source>
        <dbReference type="ARBA" id="ARBA00023180"/>
    </source>
</evidence>
<reference evidence="9" key="2">
    <citation type="submission" date="2015-02" db="UniProtKB">
        <authorList>
            <consortium name="EnsemblMetazoa"/>
        </authorList>
    </citation>
    <scope>IDENTIFICATION</scope>
</reference>
<dbReference type="EnsemblMetazoa" id="SMAR015344-RA">
    <property type="protein sequence ID" value="SMAR015344-PA"/>
    <property type="gene ID" value="SMAR015344"/>
</dbReference>
<keyword evidence="3" id="KW-1003">Cell membrane</keyword>
<evidence type="ECO:0000256" key="4">
    <source>
        <dbReference type="ARBA" id="ARBA00022729"/>
    </source>
</evidence>
<dbReference type="PANTHER" id="PTHR10269:SF12">
    <property type="entry name" value="GLIAL CELL LINE-DERIVED NEUROTROPHIC FAMILY RECEPTOR-LIKE, ISOFORM E"/>
    <property type="match status" value="1"/>
</dbReference>
<dbReference type="Pfam" id="PF25868">
    <property type="entry name" value="Fn1_3"/>
    <property type="match status" value="1"/>
</dbReference>
<dbReference type="GO" id="GO:0009897">
    <property type="term" value="C:external side of plasma membrane"/>
    <property type="evidence" value="ECO:0007669"/>
    <property type="project" value="TreeGrafter"/>
</dbReference>
<dbReference type="SUPFAM" id="SSF110035">
    <property type="entry name" value="GDNF receptor-like"/>
    <property type="match status" value="3"/>
</dbReference>
<dbReference type="Proteomes" id="UP000014500">
    <property type="component" value="Unassembled WGS sequence"/>
</dbReference>
<dbReference type="GO" id="GO:0007399">
    <property type="term" value="P:nervous system development"/>
    <property type="evidence" value="ECO:0007669"/>
    <property type="project" value="TreeGrafter"/>
</dbReference>
<evidence type="ECO:0000256" key="3">
    <source>
        <dbReference type="ARBA" id="ARBA00022475"/>
    </source>
</evidence>
<feature type="domain" description="GDNF/GAS1" evidence="8">
    <location>
        <begin position="188"/>
        <end position="266"/>
    </location>
</feature>
<keyword evidence="6" id="KW-0675">Receptor</keyword>
<evidence type="ECO:0000256" key="5">
    <source>
        <dbReference type="ARBA" id="ARBA00023136"/>
    </source>
</evidence>
<protein>
    <recommendedName>
        <fullName evidence="8">GDNF/GAS1 domain-containing protein</fullName>
    </recommendedName>
</protein>
<dbReference type="PANTHER" id="PTHR10269">
    <property type="entry name" value="GDNF RECEPTOR ALPHA"/>
    <property type="match status" value="1"/>
</dbReference>
<evidence type="ECO:0000313" key="9">
    <source>
        <dbReference type="EnsemblMetazoa" id="SMAR015344-PA"/>
    </source>
</evidence>
<dbReference type="AlphaFoldDB" id="T1JNB5"/>
<proteinExistence type="inferred from homology"/>
<keyword evidence="4" id="KW-0732">Signal</keyword>
<evidence type="ECO:0000259" key="8">
    <source>
        <dbReference type="SMART" id="SM00907"/>
    </source>
</evidence>
<evidence type="ECO:0000256" key="6">
    <source>
        <dbReference type="ARBA" id="ARBA00023170"/>
    </source>
</evidence>
<dbReference type="InterPro" id="IPR057681">
    <property type="entry name" value="DUF7921"/>
</dbReference>
<dbReference type="HOGENOM" id="CLU_446434_0_0_1"/>
<evidence type="ECO:0000256" key="1">
    <source>
        <dbReference type="ARBA" id="ARBA00004236"/>
    </source>
</evidence>
<sequence>MLKDPTDRVVNENYPGCTYAYNLCYHNIKCKKIFDYFRRLCRVEDDQCAMRDRGKCHRAWTKVQLTPVYGCLCHEDAELEKCAKIYSLVNNNPCVEPELPELYTASHKLDEGVTALVTDLDGNIPFPLFDYDDPDEVHNVNPVVSALHGELVGLYGHSNIIGSRVDERLPALPPDVFPSMSIKAKSTCPKAHEVCVADLTCQVLLDNMLQVCDMSRTPCNRTECMGAVRNFYELGNPDITHSVAFCICRYNDPACLIQQQQLHPPCAQRPENEIPGCYQVATQCRSKPECRWRMDQFITACAVDQNTIQCQGPLHECRNALINILGTRLRTNCACSGNDFSLLYSCIDWQRLIWLNPCVVQAQKEYHEIKISTPSPIPIKQTQRTAVKIIKNLFSTTGKNSGTTNGPHPTPMPWIPNTKPESLDPNTCVMTSGGVNTVYIHEGLSQRIYEADNPDCSMLCLCNRGGYTTCQQLVCPEKISCRSSQAVYSHSFRSYRAFRGHCTCFSGNFICAKPDEGYDLNPGVYFFLGYSKVEEASVNNFTNMTISNSVHELQKLLDSQEKACRMSISHVIGENVIIQIYLNDFTAERQDNSITPEMVMREDEVCRSSLKT</sequence>
<dbReference type="InterPro" id="IPR003438">
    <property type="entry name" value="GDNF_rcpt"/>
</dbReference>
<dbReference type="Pfam" id="PF25537">
    <property type="entry name" value="DUF7921"/>
    <property type="match status" value="1"/>
</dbReference>
<feature type="domain" description="GDNF/GAS1" evidence="8">
    <location>
        <begin position="17"/>
        <end position="94"/>
    </location>
</feature>
<evidence type="ECO:0000313" key="10">
    <source>
        <dbReference type="Proteomes" id="UP000014500"/>
    </source>
</evidence>